<keyword evidence="3" id="KW-1185">Reference proteome</keyword>
<comment type="caution">
    <text evidence="2">The sequence shown here is derived from an EMBL/GenBank/DDBJ whole genome shotgun (WGS) entry which is preliminary data.</text>
</comment>
<name>A0ABQ4N5K6_9BACL</name>
<proteinExistence type="predicted"/>
<protein>
    <submittedName>
        <fullName evidence="2">Uncharacterized protein</fullName>
    </submittedName>
</protein>
<dbReference type="Proteomes" id="UP000680304">
    <property type="component" value="Unassembled WGS sequence"/>
</dbReference>
<reference evidence="2 3" key="1">
    <citation type="submission" date="2021-04" db="EMBL/GenBank/DDBJ databases">
        <title>Draft genome sequence of Paenibacillus cisolokensis, LC2-13A.</title>
        <authorList>
            <person name="Uke A."/>
            <person name="Chhe C."/>
            <person name="Baramee S."/>
            <person name="Kosugi A."/>
        </authorList>
    </citation>
    <scope>NUCLEOTIDE SEQUENCE [LARGE SCALE GENOMIC DNA]</scope>
    <source>
        <strain evidence="2 3">LC2-13A</strain>
    </source>
</reference>
<evidence type="ECO:0000256" key="1">
    <source>
        <dbReference type="SAM" id="MobiDB-lite"/>
    </source>
</evidence>
<evidence type="ECO:0000313" key="3">
    <source>
        <dbReference type="Proteomes" id="UP000680304"/>
    </source>
</evidence>
<feature type="region of interest" description="Disordered" evidence="1">
    <location>
        <begin position="48"/>
        <end position="80"/>
    </location>
</feature>
<accession>A0ABQ4N5K6</accession>
<sequence length="116" mass="12721">MQPIYPLHEDHVRKFCGMPVCVVLKDGSRHVGILTDCSDGKVILNGGPAGPVTHSTSRPLQQKDDRQRSKKGKRKAVPELKQTANTQALGYGPYGGFFGGRLIFDLALISFLFLLL</sequence>
<gene>
    <name evidence="2" type="ORF">PACILC2_19950</name>
</gene>
<dbReference type="RefSeq" id="WP_213528595.1">
    <property type="nucleotide sequence ID" value="NZ_BOVJ01000062.1"/>
</dbReference>
<organism evidence="2 3">
    <name type="scientific">Paenibacillus cisolokensis</name>
    <dbReference type="NCBI Taxonomy" id="1658519"/>
    <lineage>
        <taxon>Bacteria</taxon>
        <taxon>Bacillati</taxon>
        <taxon>Bacillota</taxon>
        <taxon>Bacilli</taxon>
        <taxon>Bacillales</taxon>
        <taxon>Paenibacillaceae</taxon>
        <taxon>Paenibacillus</taxon>
    </lineage>
</organism>
<evidence type="ECO:0000313" key="2">
    <source>
        <dbReference type="EMBL" id="GIQ63427.1"/>
    </source>
</evidence>
<dbReference type="EMBL" id="BOVJ01000062">
    <property type="protein sequence ID" value="GIQ63427.1"/>
    <property type="molecule type" value="Genomic_DNA"/>
</dbReference>